<proteinExistence type="predicted"/>
<dbReference type="SMART" id="SM00256">
    <property type="entry name" value="FBOX"/>
    <property type="match status" value="1"/>
</dbReference>
<dbReference type="AlphaFoldDB" id="A0A2G5DLA2"/>
<dbReference type="PANTHER" id="PTHR32278:SF11">
    <property type="entry name" value="F-BOX DOMAIN-CONTAINING PROTEIN"/>
    <property type="match status" value="1"/>
</dbReference>
<reference evidence="2 3" key="1">
    <citation type="submission" date="2017-09" db="EMBL/GenBank/DDBJ databases">
        <title>WGS assembly of Aquilegia coerulea Goldsmith.</title>
        <authorList>
            <person name="Hodges S."/>
            <person name="Kramer E."/>
            <person name="Nordborg M."/>
            <person name="Tomkins J."/>
            <person name="Borevitz J."/>
            <person name="Derieg N."/>
            <person name="Yan J."/>
            <person name="Mihaltcheva S."/>
            <person name="Hayes R.D."/>
            <person name="Rokhsar D."/>
        </authorList>
    </citation>
    <scope>NUCLEOTIDE SEQUENCE [LARGE SCALE GENOMIC DNA]</scope>
    <source>
        <strain evidence="3">cv. Goldsmith</strain>
    </source>
</reference>
<evidence type="ECO:0000313" key="3">
    <source>
        <dbReference type="Proteomes" id="UP000230069"/>
    </source>
</evidence>
<dbReference type="Proteomes" id="UP000230069">
    <property type="component" value="Unassembled WGS sequence"/>
</dbReference>
<dbReference type="CDD" id="cd22162">
    <property type="entry name" value="F-box_AtSKIP3-like"/>
    <property type="match status" value="1"/>
</dbReference>
<sequence length="261" mass="29813">MAYQDCNVLPEDCISTILSFTTPQDTCRSSSVSSLFHLAADSDVVWDKFLPSNYQYIVSQSVSPIVFSSKKELFFQLQNPTFIDQGNKMLALERSTGKITCTLSAKELSIVGSNDPMEWIWMSLPESRFSNVAELRSTSRLEIQGKIRSNTLSPKTNYTAYLVMKFTDCSYGLDSLPSELSIEVGNKVSKSKAYLRRKDTKKQWLEQLYYSNRVQMLRSRVIEGEERVAQERNDGWMEIELGEFFNDKGGCEIKMSLMEVK</sequence>
<dbReference type="STRING" id="218851.A0A2G5DLA2"/>
<organism evidence="2 3">
    <name type="scientific">Aquilegia coerulea</name>
    <name type="common">Rocky mountain columbine</name>
    <dbReference type="NCBI Taxonomy" id="218851"/>
    <lineage>
        <taxon>Eukaryota</taxon>
        <taxon>Viridiplantae</taxon>
        <taxon>Streptophyta</taxon>
        <taxon>Embryophyta</taxon>
        <taxon>Tracheophyta</taxon>
        <taxon>Spermatophyta</taxon>
        <taxon>Magnoliopsida</taxon>
        <taxon>Ranunculales</taxon>
        <taxon>Ranunculaceae</taxon>
        <taxon>Thalictroideae</taxon>
        <taxon>Aquilegia</taxon>
    </lineage>
</organism>
<dbReference type="SUPFAM" id="SSF81383">
    <property type="entry name" value="F-box domain"/>
    <property type="match status" value="1"/>
</dbReference>
<dbReference type="InParanoid" id="A0A2G5DLA2"/>
<dbReference type="InterPro" id="IPR036047">
    <property type="entry name" value="F-box-like_dom_sf"/>
</dbReference>
<dbReference type="PANTHER" id="PTHR32278">
    <property type="entry name" value="F-BOX DOMAIN-CONTAINING PROTEIN"/>
    <property type="match status" value="1"/>
</dbReference>
<dbReference type="FunCoup" id="A0A2G5DLA2">
    <property type="interactions" value="20"/>
</dbReference>
<evidence type="ECO:0000313" key="2">
    <source>
        <dbReference type="EMBL" id="PIA44300.1"/>
    </source>
</evidence>
<dbReference type="InterPro" id="IPR001810">
    <property type="entry name" value="F-box_dom"/>
</dbReference>
<dbReference type="Pfam" id="PF12937">
    <property type="entry name" value="F-box-like"/>
    <property type="match status" value="1"/>
</dbReference>
<accession>A0A2G5DLA2</accession>
<feature type="non-terminal residue" evidence="2">
    <location>
        <position position="261"/>
    </location>
</feature>
<dbReference type="EMBL" id="KZ305034">
    <property type="protein sequence ID" value="PIA44300.1"/>
    <property type="molecule type" value="Genomic_DNA"/>
</dbReference>
<name>A0A2G5DLA2_AQUCA</name>
<gene>
    <name evidence="2" type="ORF">AQUCO_01700123v1</name>
</gene>
<keyword evidence="3" id="KW-1185">Reference proteome</keyword>
<dbReference type="InterPro" id="IPR025886">
    <property type="entry name" value="PP2-like"/>
</dbReference>
<dbReference type="Gene3D" id="1.20.1280.50">
    <property type="match status" value="1"/>
</dbReference>
<dbReference type="OrthoDB" id="1918565at2759"/>
<protein>
    <recommendedName>
        <fullName evidence="1">F-box domain-containing protein</fullName>
    </recommendedName>
</protein>
<feature type="domain" description="F-box" evidence="1">
    <location>
        <begin position="9"/>
        <end position="49"/>
    </location>
</feature>
<evidence type="ECO:0000259" key="1">
    <source>
        <dbReference type="SMART" id="SM00256"/>
    </source>
</evidence>
<dbReference type="Pfam" id="PF14299">
    <property type="entry name" value="PP2"/>
    <property type="match status" value="1"/>
</dbReference>